<reference evidence="1 2" key="1">
    <citation type="submission" date="2018-03" db="EMBL/GenBank/DDBJ databases">
        <authorList>
            <person name="Guldener U."/>
        </authorList>
    </citation>
    <scope>NUCLEOTIDE SEQUENCE [LARGE SCALE GENOMIC DNA]</scope>
    <source>
        <strain evidence="1 2">DAOM196992</strain>
    </source>
</reference>
<dbReference type="EMBL" id="OOIP01000004">
    <property type="protein sequence ID" value="SPO36493.1"/>
    <property type="molecule type" value="Genomic_DNA"/>
</dbReference>
<accession>A0A5C3EW73</accession>
<protein>
    <submittedName>
        <fullName evidence="1">Uncharacterized protein</fullName>
    </submittedName>
</protein>
<organism evidence="1 2">
    <name type="scientific">Pseudozyma flocculosa</name>
    <dbReference type="NCBI Taxonomy" id="84751"/>
    <lineage>
        <taxon>Eukaryota</taxon>
        <taxon>Fungi</taxon>
        <taxon>Dikarya</taxon>
        <taxon>Basidiomycota</taxon>
        <taxon>Ustilaginomycotina</taxon>
        <taxon>Ustilaginomycetes</taxon>
        <taxon>Ustilaginales</taxon>
        <taxon>Ustilaginaceae</taxon>
        <taxon>Pseudozyma</taxon>
    </lineage>
</organism>
<proteinExistence type="predicted"/>
<gene>
    <name evidence="1" type="ORF">PSFLO_01964</name>
</gene>
<evidence type="ECO:0000313" key="2">
    <source>
        <dbReference type="Proteomes" id="UP000323386"/>
    </source>
</evidence>
<dbReference type="AlphaFoldDB" id="A0A5C3EW73"/>
<dbReference type="Proteomes" id="UP000323386">
    <property type="component" value="Unassembled WGS sequence"/>
</dbReference>
<keyword evidence="2" id="KW-1185">Reference proteome</keyword>
<evidence type="ECO:0000313" key="1">
    <source>
        <dbReference type="EMBL" id="SPO36493.1"/>
    </source>
</evidence>
<sequence>MHGSPQRPPLPSFTALAVPELHLAGAMLAHEPLAFASPDGALWRPERCSRAGAADASGCDARLAGKKTTRDSPAQLRLGPPICRESKVWKRALWAHWARKPSGVLLRHPSEADCLSDRQDAGSRSHRKAASVRAFAGALPASSSASVASMSWDGFQHGRHGNVPVGAVLRTCSIASGLGLGRARTPGMMALPLRRKPMLAQRHFGRFPNAATIASRTPAAPLLSIHYLVQAIAPLSTGESAVETVWARLPNRSGTIALEAASLGDREPASHGLVAMHSR</sequence>
<name>A0A5C3EW73_9BASI</name>